<feature type="compositionally biased region" description="Basic and acidic residues" evidence="1">
    <location>
        <begin position="371"/>
        <end position="386"/>
    </location>
</feature>
<feature type="compositionally biased region" description="Polar residues" evidence="1">
    <location>
        <begin position="624"/>
        <end position="636"/>
    </location>
</feature>
<feature type="compositionally biased region" description="Low complexity" evidence="1">
    <location>
        <begin position="892"/>
        <end position="907"/>
    </location>
</feature>
<sequence>MSTRSGKRIHTSLLEDTVITKRELAVKSERKTRSRQVKEEAEELGVSLIKNKKRNNYVSYPTDDEFLGDTTTSKEDEAKTSRVLRKNALKEQNLLENVAPEPQTEVKNLIRKSRRGKKVDDAEETENHENIPTEIIDVPKSKKNKKKKKESDVNPLPEEVPSKKSKKKKKKGKKTNSMTAEDVPLHNNSKNGTHNGSNMSVDSFHSAAGSPNTEHNHIDTVPTNKVNNTFEKEQASKKSSKKNKKCSNNITEHSETSENLSKHVTGDNINNSIDNDNKIRKSGAKDIDEGKHFIFTAKSERDNEDSSIVNNGQMKTRNSIITSDESNVSSNADIKTDARNSSRTKSKKNKSKAKKALHPVNTTEDDVGNDEVDKMDPDSNKSLFKDVVDTNVETTLNASNISNSNRRSRRSILKDSTFDKSTTSATQGETDMETCLNTSNNQSQLRKSLRRESTANTSIVNGSKSEKEMPDDVNTSNISSKQSRRKSNVRDTTFDKDSDKISNNITNSTFDKVEKQLDATYEKEDITSAKKKDSKVKVNTTYDKPIDTTFDKDSSTSFDVFKIGATTRKSSIKDSTFDKSNISKISFTKEDFGKDNIITSSATKRTSIRRHTFDKNNSFTVNAINTTYEKTPNTESPLKRKSPRRTKSMDVETQLNTTFEKDTEVEHGNKDPEPKSSLISSDNSSVADKSEISRISITSDESEHMENIVNTTPLLIESSLDESQHSMTKAESPKSHTPLKREGTFTKESPQKQDAETSTPTKRRSSIVPAAGCTPYHVTKSNQKKSMLNVTRSIEKGVRASVEPAPRLTRVMFCSPVDNPVLVAQERKKIIKSNLKGSNKSFVYEESVPAPTSRAGRKRSYTQNDADDTRVKRSRLTEDLQQSVDRLSRPRTASATAKLTSTTPKKAITPSKPKSEAKVSRTKLPNFAALHQKQFDKMESLNECQERRAKRARQLLTPTAPAGLLERISPKNNVESPKGKDAVKPKEKTDTPTKKTDTPTKKLPTLESLRPGFTRFGFKLNLDVNPFSIPSKTEKPKEKVIEKPNGGIPKAILPSLAGATSVRREAAKQTVMREKSFTEKRSVKRNENRSIIKGVRTNRRFELQMKMRNIE</sequence>
<feature type="compositionally biased region" description="Basic residues" evidence="1">
    <location>
        <begin position="342"/>
        <end position="357"/>
    </location>
</feature>
<feature type="compositionally biased region" description="Polar residues" evidence="1">
    <location>
        <begin position="677"/>
        <end position="699"/>
    </location>
</feature>
<feature type="region of interest" description="Disordered" evidence="1">
    <location>
        <begin position="298"/>
        <end position="386"/>
    </location>
</feature>
<feature type="compositionally biased region" description="Basic and acidic residues" evidence="1">
    <location>
        <begin position="659"/>
        <end position="674"/>
    </location>
</feature>
<feature type="compositionally biased region" description="Basic and acidic residues" evidence="1">
    <location>
        <begin position="867"/>
        <end position="878"/>
    </location>
</feature>
<feature type="compositionally biased region" description="Basic and acidic residues" evidence="1">
    <location>
        <begin position="977"/>
        <end position="1000"/>
    </location>
</feature>
<accession>A0A2H1WK21</accession>
<feature type="region of interest" description="Disordered" evidence="1">
    <location>
        <begin position="98"/>
        <end position="284"/>
    </location>
</feature>
<feature type="compositionally biased region" description="Basic and acidic residues" evidence="1">
    <location>
        <begin position="252"/>
        <end position="265"/>
    </location>
</feature>
<feature type="compositionally biased region" description="Polar residues" evidence="1">
    <location>
        <begin position="454"/>
        <end position="463"/>
    </location>
</feature>
<feature type="compositionally biased region" description="Basic residues" evidence="1">
    <location>
        <begin position="163"/>
        <end position="174"/>
    </location>
</feature>
<feature type="compositionally biased region" description="Basic and acidic residues" evidence="1">
    <location>
        <begin position="275"/>
        <end position="284"/>
    </location>
</feature>
<feature type="region of interest" description="Disordered" evidence="1">
    <location>
        <begin position="958"/>
        <end position="1005"/>
    </location>
</feature>
<organism evidence="2">
    <name type="scientific">Spodoptera frugiperda</name>
    <name type="common">Fall armyworm</name>
    <dbReference type="NCBI Taxonomy" id="7108"/>
    <lineage>
        <taxon>Eukaryota</taxon>
        <taxon>Metazoa</taxon>
        <taxon>Ecdysozoa</taxon>
        <taxon>Arthropoda</taxon>
        <taxon>Hexapoda</taxon>
        <taxon>Insecta</taxon>
        <taxon>Pterygota</taxon>
        <taxon>Neoptera</taxon>
        <taxon>Endopterygota</taxon>
        <taxon>Lepidoptera</taxon>
        <taxon>Glossata</taxon>
        <taxon>Ditrysia</taxon>
        <taxon>Noctuoidea</taxon>
        <taxon>Noctuidae</taxon>
        <taxon>Amphipyrinae</taxon>
        <taxon>Spodoptera</taxon>
    </lineage>
</organism>
<dbReference type="AlphaFoldDB" id="A0A2H1WK21"/>
<feature type="compositionally biased region" description="Polar residues" evidence="1">
    <location>
        <begin position="306"/>
        <end position="333"/>
    </location>
</feature>
<feature type="region of interest" description="Disordered" evidence="1">
    <location>
        <begin position="624"/>
        <end position="706"/>
    </location>
</feature>
<dbReference type="EMBL" id="ODYU01009119">
    <property type="protein sequence ID" value="SOQ53316.1"/>
    <property type="molecule type" value="Genomic_DNA"/>
</dbReference>
<feature type="region of interest" description="Disordered" evidence="1">
    <location>
        <begin position="721"/>
        <end position="767"/>
    </location>
</feature>
<feature type="compositionally biased region" description="Polar residues" evidence="1">
    <location>
        <begin position="419"/>
        <end position="446"/>
    </location>
</feature>
<evidence type="ECO:0000256" key="1">
    <source>
        <dbReference type="SAM" id="MobiDB-lite"/>
    </source>
</evidence>
<feature type="region of interest" description="Disordered" evidence="1">
    <location>
        <begin position="58"/>
        <end position="79"/>
    </location>
</feature>
<evidence type="ECO:0000313" key="2">
    <source>
        <dbReference type="EMBL" id="SOQ53316.1"/>
    </source>
</evidence>
<feature type="compositionally biased region" description="Basic and acidic residues" evidence="1">
    <location>
        <begin position="731"/>
        <end position="755"/>
    </location>
</feature>
<protein>
    <submittedName>
        <fullName evidence="2">SFRICE_031106</fullName>
    </submittedName>
</protein>
<feature type="compositionally biased region" description="Polar residues" evidence="1">
    <location>
        <begin position="186"/>
        <end position="213"/>
    </location>
</feature>
<feature type="region of interest" description="Disordered" evidence="1">
    <location>
        <begin position="398"/>
        <end position="501"/>
    </location>
</feature>
<gene>
    <name evidence="2" type="ORF">SFRICE_031106</name>
</gene>
<reference evidence="2" key="1">
    <citation type="submission" date="2016-07" db="EMBL/GenBank/DDBJ databases">
        <authorList>
            <person name="Bretaudeau A."/>
        </authorList>
    </citation>
    <scope>NUCLEOTIDE SEQUENCE</scope>
    <source>
        <strain evidence="2">Rice</strain>
        <tissue evidence="2">Whole body</tissue>
    </source>
</reference>
<feature type="region of interest" description="Disordered" evidence="1">
    <location>
        <begin position="846"/>
        <end position="921"/>
    </location>
</feature>
<name>A0A2H1WK21_SPOFR</name>
<proteinExistence type="predicted"/>
<feature type="compositionally biased region" description="Basic and acidic residues" evidence="1">
    <location>
        <begin position="488"/>
        <end position="500"/>
    </location>
</feature>